<feature type="transmembrane region" description="Helical" evidence="1">
    <location>
        <begin position="321"/>
        <end position="344"/>
    </location>
</feature>
<dbReference type="OMA" id="HYESVMP"/>
<feature type="transmembrane region" description="Helical" evidence="1">
    <location>
        <begin position="237"/>
        <end position="255"/>
    </location>
</feature>
<keyword evidence="1" id="KW-1133">Transmembrane helix</keyword>
<dbReference type="InParanoid" id="A0A0P0XK36"/>
<keyword evidence="3" id="KW-1185">Reference proteome</keyword>
<reference evidence="3" key="1">
    <citation type="journal article" date="2005" name="Nature">
        <title>The map-based sequence of the rice genome.</title>
        <authorList>
            <consortium name="International rice genome sequencing project (IRGSP)"/>
            <person name="Matsumoto T."/>
            <person name="Wu J."/>
            <person name="Kanamori H."/>
            <person name="Katayose Y."/>
            <person name="Fujisawa M."/>
            <person name="Namiki N."/>
            <person name="Mizuno H."/>
            <person name="Yamamoto K."/>
            <person name="Antonio B.A."/>
            <person name="Baba T."/>
            <person name="Sakata K."/>
            <person name="Nagamura Y."/>
            <person name="Aoki H."/>
            <person name="Arikawa K."/>
            <person name="Arita K."/>
            <person name="Bito T."/>
            <person name="Chiden Y."/>
            <person name="Fujitsuka N."/>
            <person name="Fukunaka R."/>
            <person name="Hamada M."/>
            <person name="Harada C."/>
            <person name="Hayashi A."/>
            <person name="Hijishita S."/>
            <person name="Honda M."/>
            <person name="Hosokawa S."/>
            <person name="Ichikawa Y."/>
            <person name="Idonuma A."/>
            <person name="Iijima M."/>
            <person name="Ikeda M."/>
            <person name="Ikeno M."/>
            <person name="Ito K."/>
            <person name="Ito S."/>
            <person name="Ito T."/>
            <person name="Ito Y."/>
            <person name="Ito Y."/>
            <person name="Iwabuchi A."/>
            <person name="Kamiya K."/>
            <person name="Karasawa W."/>
            <person name="Kurita K."/>
            <person name="Katagiri S."/>
            <person name="Kikuta A."/>
            <person name="Kobayashi H."/>
            <person name="Kobayashi N."/>
            <person name="Machita K."/>
            <person name="Maehara T."/>
            <person name="Masukawa M."/>
            <person name="Mizubayashi T."/>
            <person name="Mukai Y."/>
            <person name="Nagasaki H."/>
            <person name="Nagata Y."/>
            <person name="Naito S."/>
            <person name="Nakashima M."/>
            <person name="Nakama Y."/>
            <person name="Nakamichi Y."/>
            <person name="Nakamura M."/>
            <person name="Meguro A."/>
            <person name="Negishi M."/>
            <person name="Ohta I."/>
            <person name="Ohta T."/>
            <person name="Okamoto M."/>
            <person name="Ono N."/>
            <person name="Saji S."/>
            <person name="Sakaguchi M."/>
            <person name="Sakai K."/>
            <person name="Shibata M."/>
            <person name="Shimokawa T."/>
            <person name="Song J."/>
            <person name="Takazaki Y."/>
            <person name="Terasawa K."/>
            <person name="Tsugane M."/>
            <person name="Tsuji K."/>
            <person name="Ueda S."/>
            <person name="Waki K."/>
            <person name="Yamagata H."/>
            <person name="Yamamoto M."/>
            <person name="Yamamoto S."/>
            <person name="Yamane H."/>
            <person name="Yoshiki S."/>
            <person name="Yoshihara R."/>
            <person name="Yukawa K."/>
            <person name="Zhong H."/>
            <person name="Yano M."/>
            <person name="Yuan Q."/>
            <person name="Ouyang S."/>
            <person name="Liu J."/>
            <person name="Jones K.M."/>
            <person name="Gansberger K."/>
            <person name="Moffat K."/>
            <person name="Hill J."/>
            <person name="Bera J."/>
            <person name="Fadrosh D."/>
            <person name="Jin S."/>
            <person name="Johri S."/>
            <person name="Kim M."/>
            <person name="Overton L."/>
            <person name="Reardon M."/>
            <person name="Tsitrin T."/>
            <person name="Vuong H."/>
            <person name="Weaver B."/>
            <person name="Ciecko A."/>
            <person name="Tallon L."/>
            <person name="Jackson J."/>
            <person name="Pai G."/>
            <person name="Aken S.V."/>
            <person name="Utterback T."/>
            <person name="Reidmuller S."/>
            <person name="Feldblyum T."/>
            <person name="Hsiao J."/>
            <person name="Zismann V."/>
            <person name="Iobst S."/>
            <person name="de Vazeille A.R."/>
            <person name="Buell C.R."/>
            <person name="Ying K."/>
            <person name="Li Y."/>
            <person name="Lu T."/>
            <person name="Huang Y."/>
            <person name="Zhao Q."/>
            <person name="Feng Q."/>
            <person name="Zhang L."/>
            <person name="Zhu J."/>
            <person name="Weng Q."/>
            <person name="Mu J."/>
            <person name="Lu Y."/>
            <person name="Fan D."/>
            <person name="Liu Y."/>
            <person name="Guan J."/>
            <person name="Zhang Y."/>
            <person name="Yu S."/>
            <person name="Liu X."/>
            <person name="Zhang Y."/>
            <person name="Hong G."/>
            <person name="Han B."/>
            <person name="Choisne N."/>
            <person name="Demange N."/>
            <person name="Orjeda G."/>
            <person name="Samain S."/>
            <person name="Cattolico L."/>
            <person name="Pelletier E."/>
            <person name="Couloux A."/>
            <person name="Segurens B."/>
            <person name="Wincker P."/>
            <person name="D'Hont A."/>
            <person name="Scarpelli C."/>
            <person name="Weissenbach J."/>
            <person name="Salanoubat M."/>
            <person name="Quetier F."/>
            <person name="Yu Y."/>
            <person name="Kim H.R."/>
            <person name="Rambo T."/>
            <person name="Currie J."/>
            <person name="Collura K."/>
            <person name="Luo M."/>
            <person name="Yang T."/>
            <person name="Ammiraju J.S.S."/>
            <person name="Engler F."/>
            <person name="Soderlund C."/>
            <person name="Wing R.A."/>
            <person name="Palmer L.E."/>
            <person name="de la Bastide M."/>
            <person name="Spiegel L."/>
            <person name="Nascimento L."/>
            <person name="Zutavern T."/>
            <person name="O'Shaughnessy A."/>
            <person name="Dike S."/>
            <person name="Dedhia N."/>
            <person name="Preston R."/>
            <person name="Balija V."/>
            <person name="McCombie W.R."/>
            <person name="Chow T."/>
            <person name="Chen H."/>
            <person name="Chung M."/>
            <person name="Chen C."/>
            <person name="Shaw J."/>
            <person name="Wu H."/>
            <person name="Hsiao K."/>
            <person name="Chao Y."/>
            <person name="Chu M."/>
            <person name="Cheng C."/>
            <person name="Hour A."/>
            <person name="Lee P."/>
            <person name="Lin S."/>
            <person name="Lin Y."/>
            <person name="Liou J."/>
            <person name="Liu S."/>
            <person name="Hsing Y."/>
            <person name="Raghuvanshi S."/>
            <person name="Mohanty A."/>
            <person name="Bharti A.K."/>
            <person name="Gaur A."/>
            <person name="Gupta V."/>
            <person name="Kumar D."/>
            <person name="Ravi V."/>
            <person name="Vij S."/>
            <person name="Kapur A."/>
            <person name="Khurana P."/>
            <person name="Khurana P."/>
            <person name="Khurana J.P."/>
            <person name="Tyagi A.K."/>
            <person name="Gaikwad K."/>
            <person name="Singh A."/>
            <person name="Dalal V."/>
            <person name="Srivastava S."/>
            <person name="Dixit A."/>
            <person name="Pal A.K."/>
            <person name="Ghazi I.A."/>
            <person name="Yadav M."/>
            <person name="Pandit A."/>
            <person name="Bhargava A."/>
            <person name="Sureshbabu K."/>
            <person name="Batra K."/>
            <person name="Sharma T.R."/>
            <person name="Mohapatra T."/>
            <person name="Singh N.K."/>
            <person name="Messing J."/>
            <person name="Nelson A.B."/>
            <person name="Fuks G."/>
            <person name="Kavchok S."/>
            <person name="Keizer G."/>
            <person name="Linton E."/>
            <person name="Llaca V."/>
            <person name="Song R."/>
            <person name="Tanyolac B."/>
            <person name="Young S."/>
            <person name="Ho-Il K."/>
            <person name="Hahn J.H."/>
            <person name="Sangsakoo G."/>
            <person name="Vanavichit A."/>
            <person name="de Mattos Luiz.A.T."/>
            <person name="Zimmer P.D."/>
            <person name="Malone G."/>
            <person name="Dellagostin O."/>
            <person name="de Oliveira A.C."/>
            <person name="Bevan M."/>
            <person name="Bancroft I."/>
            <person name="Minx P."/>
            <person name="Cordum H."/>
            <person name="Wilson R."/>
            <person name="Cheng Z."/>
            <person name="Jin W."/>
            <person name="Jiang J."/>
            <person name="Leong S.A."/>
            <person name="Iwama H."/>
            <person name="Gojobori T."/>
            <person name="Itoh T."/>
            <person name="Niimura Y."/>
            <person name="Fujii Y."/>
            <person name="Habara T."/>
            <person name="Sakai H."/>
            <person name="Sato Y."/>
            <person name="Wilson G."/>
            <person name="Kumar K."/>
            <person name="McCouch S."/>
            <person name="Juretic N."/>
            <person name="Hoen D."/>
            <person name="Wright S."/>
            <person name="Bruskiewich R."/>
            <person name="Bureau T."/>
            <person name="Miyao A."/>
            <person name="Hirochika H."/>
            <person name="Nishikawa T."/>
            <person name="Kadowaki K."/>
            <person name="Sugiura M."/>
            <person name="Burr B."/>
            <person name="Sasaki T."/>
        </authorList>
    </citation>
    <scope>NUCLEOTIDE SEQUENCE [LARGE SCALE GENOMIC DNA]</scope>
    <source>
        <strain evidence="3">cv. Nipponbare</strain>
    </source>
</reference>
<sequence>MTTFTTTKSTAHCTQTTTTSFIHPSILSKQQPLISHIHTNLSPLLAAQPQRAMAGTAAMSSSSSSSPCITFIAESMILPTRNIRLFAPIFLLIFCHTFIFLGITAIHVNPLAPSLDSIHSLATGVLVHVYAPKNTTDDGQGQATATDSLIRGHAIVYLAYLVSRLTVQVVAVVAGCTTYSGKRLSFTELLGWEVATTEKIRGPLITAMFMGVVDLSTATLLVLAAHMTAFVGGSSMASILGSLLFLAALVLYIHLGAVIPVSIAVSSAEGRWAAPALWLAWRLMKARRKEAGVLTLIACLVPAAICPVYTIAAALSDELLFTFYVWLLGVVFGFFLLPVALQLLSTTAATVFYYHCVEAQVVAHVCDVSVDDRDVVDQV</sequence>
<reference evidence="2 3" key="2">
    <citation type="journal article" date="2013" name="Plant Cell Physiol.">
        <title>Rice Annotation Project Database (RAP-DB): an integrative and interactive database for rice genomics.</title>
        <authorList>
            <person name="Sakai H."/>
            <person name="Lee S.S."/>
            <person name="Tanaka T."/>
            <person name="Numa H."/>
            <person name="Kim J."/>
            <person name="Kawahara Y."/>
            <person name="Wakimoto H."/>
            <person name="Yang C.C."/>
            <person name="Iwamoto M."/>
            <person name="Abe T."/>
            <person name="Yamada Y."/>
            <person name="Muto A."/>
            <person name="Inokuchi H."/>
            <person name="Ikemura T."/>
            <person name="Matsumoto T."/>
            <person name="Sasaki T."/>
            <person name="Itoh T."/>
        </authorList>
    </citation>
    <scope>NUCLEOTIDE SEQUENCE [LARGE SCALE GENOMIC DNA]</scope>
    <source>
        <strain evidence="3">cv. Nipponbare</strain>
    </source>
</reference>
<keyword evidence="1" id="KW-0472">Membrane</keyword>
<accession>A0A0P0XK36</accession>
<feature type="transmembrane region" description="Helical" evidence="1">
    <location>
        <begin position="204"/>
        <end position="225"/>
    </location>
</feature>
<dbReference type="EMBL" id="AP014965">
    <property type="protein sequence ID" value="BAT06937.1"/>
    <property type="molecule type" value="Genomic_DNA"/>
</dbReference>
<dbReference type="PANTHER" id="PTHR34483:SF2">
    <property type="entry name" value="OS09G0130700 PROTEIN"/>
    <property type="match status" value="1"/>
</dbReference>
<protein>
    <submittedName>
        <fullName evidence="2">Os09g0130700 protein</fullName>
    </submittedName>
</protein>
<name>A0A0P0XK36_ORYSJ</name>
<dbReference type="eggNOG" id="ENOG502R3HN">
    <property type="taxonomic scope" value="Eukaryota"/>
</dbReference>
<proteinExistence type="predicted"/>
<dbReference type="AlphaFoldDB" id="A0A0P0XK36"/>
<reference evidence="2 3" key="3">
    <citation type="journal article" date="2013" name="Rice">
        <title>Improvement of the Oryza sativa Nipponbare reference genome using next generation sequence and optical map data.</title>
        <authorList>
            <person name="Kawahara Y."/>
            <person name="de la Bastide M."/>
            <person name="Hamilton J.P."/>
            <person name="Kanamori H."/>
            <person name="McCombie W.R."/>
            <person name="Ouyang S."/>
            <person name="Schwartz D.C."/>
            <person name="Tanaka T."/>
            <person name="Wu J."/>
            <person name="Zhou S."/>
            <person name="Childs K.L."/>
            <person name="Davidson R.M."/>
            <person name="Lin H."/>
            <person name="Quesada-Ocampo L."/>
            <person name="Vaillancourt B."/>
            <person name="Sakai H."/>
            <person name="Lee S.S."/>
            <person name="Kim J."/>
            <person name="Numa H."/>
            <person name="Itoh T."/>
            <person name="Buell C.R."/>
            <person name="Matsumoto T."/>
        </authorList>
    </citation>
    <scope>NUCLEOTIDE SEQUENCE [LARGE SCALE GENOMIC DNA]</scope>
    <source>
        <strain evidence="3">cv. Nipponbare</strain>
    </source>
</reference>
<dbReference type="Gramene" id="Os09t0130700-00">
    <property type="protein sequence ID" value="Os09t0130700-00"/>
    <property type="gene ID" value="Os09g0130700"/>
</dbReference>
<gene>
    <name evidence="2" type="ordered locus">Os09g0130700</name>
    <name evidence="2" type="ORF">OSNPB_090130700</name>
</gene>
<dbReference type="PaxDb" id="39947-A0A0P0XK36"/>
<dbReference type="PANTHER" id="PTHR34483">
    <property type="entry name" value="OS09G0129800 PROTEIN"/>
    <property type="match status" value="1"/>
</dbReference>
<evidence type="ECO:0000313" key="3">
    <source>
        <dbReference type="Proteomes" id="UP000059680"/>
    </source>
</evidence>
<feature type="transmembrane region" description="Helical" evidence="1">
    <location>
        <begin position="85"/>
        <end position="108"/>
    </location>
</feature>
<evidence type="ECO:0000256" key="1">
    <source>
        <dbReference type="SAM" id="Phobius"/>
    </source>
</evidence>
<organism evidence="2 3">
    <name type="scientific">Oryza sativa subsp. japonica</name>
    <name type="common">Rice</name>
    <dbReference type="NCBI Taxonomy" id="39947"/>
    <lineage>
        <taxon>Eukaryota</taxon>
        <taxon>Viridiplantae</taxon>
        <taxon>Streptophyta</taxon>
        <taxon>Embryophyta</taxon>
        <taxon>Tracheophyta</taxon>
        <taxon>Spermatophyta</taxon>
        <taxon>Magnoliopsida</taxon>
        <taxon>Liliopsida</taxon>
        <taxon>Poales</taxon>
        <taxon>Poaceae</taxon>
        <taxon>BOP clade</taxon>
        <taxon>Oryzoideae</taxon>
        <taxon>Oryzeae</taxon>
        <taxon>Oryzinae</taxon>
        <taxon>Oryza</taxon>
        <taxon>Oryza sativa</taxon>
    </lineage>
</organism>
<feature type="transmembrane region" description="Helical" evidence="1">
    <location>
        <begin position="293"/>
        <end position="315"/>
    </location>
</feature>
<evidence type="ECO:0000313" key="2">
    <source>
        <dbReference type="EMBL" id="BAT06937.1"/>
    </source>
</evidence>
<keyword evidence="1" id="KW-0812">Transmembrane</keyword>
<dbReference type="Proteomes" id="UP000059680">
    <property type="component" value="Chromosome 9"/>
</dbReference>